<feature type="region of interest" description="Disordered" evidence="1">
    <location>
        <begin position="322"/>
        <end position="355"/>
    </location>
</feature>
<evidence type="ECO:0000313" key="2">
    <source>
        <dbReference type="EMBL" id="KAK7054904.1"/>
    </source>
</evidence>
<evidence type="ECO:0000256" key="1">
    <source>
        <dbReference type="SAM" id="MobiDB-lite"/>
    </source>
</evidence>
<organism evidence="2 3">
    <name type="scientific">Paramarasmius palmivorus</name>
    <dbReference type="NCBI Taxonomy" id="297713"/>
    <lineage>
        <taxon>Eukaryota</taxon>
        <taxon>Fungi</taxon>
        <taxon>Dikarya</taxon>
        <taxon>Basidiomycota</taxon>
        <taxon>Agaricomycotina</taxon>
        <taxon>Agaricomycetes</taxon>
        <taxon>Agaricomycetidae</taxon>
        <taxon>Agaricales</taxon>
        <taxon>Marasmiineae</taxon>
        <taxon>Marasmiaceae</taxon>
        <taxon>Paramarasmius</taxon>
    </lineage>
</organism>
<feature type="compositionally biased region" description="Basic and acidic residues" evidence="1">
    <location>
        <begin position="400"/>
        <end position="411"/>
    </location>
</feature>
<dbReference type="Proteomes" id="UP001383192">
    <property type="component" value="Unassembled WGS sequence"/>
</dbReference>
<sequence length="419" mass="48009">MSLKIKLPSIKRNDPGMFEEPDTAQQRRRPSNKRAVITSDDEQDHGSPEASSPPPPKRQRLEEDVLPEHEDFDDIDIDIEATAEVEEDEDMEAFPVHTKASKRRIVKPKRFREEDEEDRPHVSKNPPPKKKRKSKAKKREHSDAETEDDFDPNAEDLMEDLGTLNDNEDDDFLDDEPKRSSKSKVPPRGKAGPSKGKGIEGTPGPSSSRKPRPRLNVDTDTFVDVGDSQSTSALPTATLRKCATFRHEGAITTAEEAEASYNQEEQDRYSVYRYTYCSDQTGGSFEDRYRSSIQDTEWCSKPSASTDLDLNNGNIYAELFKKGMQSSSNRREKDEQRRQELNKMRDDARAKRQAEAGETFALQAQMEKILRFEERLRRTGSPALYPNIMAAKMREVYDLDKRRRARETNREELEEGEMS</sequence>
<dbReference type="AlphaFoldDB" id="A0AAW0DSP1"/>
<feature type="compositionally biased region" description="Basic and acidic residues" evidence="1">
    <location>
        <begin position="329"/>
        <end position="355"/>
    </location>
</feature>
<feature type="region of interest" description="Disordered" evidence="1">
    <location>
        <begin position="1"/>
        <end position="234"/>
    </location>
</feature>
<proteinExistence type="predicted"/>
<gene>
    <name evidence="2" type="ORF">VNI00_003367</name>
</gene>
<reference evidence="2 3" key="1">
    <citation type="submission" date="2024-01" db="EMBL/GenBank/DDBJ databases">
        <title>A draft genome for a cacao thread blight-causing isolate of Paramarasmius palmivorus.</title>
        <authorList>
            <person name="Baruah I.K."/>
            <person name="Bukari Y."/>
            <person name="Amoako-Attah I."/>
            <person name="Meinhardt L.W."/>
            <person name="Bailey B.A."/>
            <person name="Cohen S.P."/>
        </authorList>
    </citation>
    <scope>NUCLEOTIDE SEQUENCE [LARGE SCALE GENOMIC DNA]</scope>
    <source>
        <strain evidence="2 3">GH-12</strain>
    </source>
</reference>
<protein>
    <submittedName>
        <fullName evidence="2">Uncharacterized protein</fullName>
    </submittedName>
</protein>
<keyword evidence="3" id="KW-1185">Reference proteome</keyword>
<accession>A0AAW0DSP1</accession>
<evidence type="ECO:0000313" key="3">
    <source>
        <dbReference type="Proteomes" id="UP001383192"/>
    </source>
</evidence>
<feature type="compositionally biased region" description="Acidic residues" evidence="1">
    <location>
        <begin position="145"/>
        <end position="159"/>
    </location>
</feature>
<feature type="compositionally biased region" description="Acidic residues" evidence="1">
    <location>
        <begin position="70"/>
        <end position="92"/>
    </location>
</feature>
<feature type="compositionally biased region" description="Basic residues" evidence="1">
    <location>
        <begin position="127"/>
        <end position="139"/>
    </location>
</feature>
<dbReference type="EMBL" id="JAYKXP010000008">
    <property type="protein sequence ID" value="KAK7054904.1"/>
    <property type="molecule type" value="Genomic_DNA"/>
</dbReference>
<name>A0AAW0DSP1_9AGAR</name>
<feature type="region of interest" description="Disordered" evidence="1">
    <location>
        <begin position="400"/>
        <end position="419"/>
    </location>
</feature>
<feature type="compositionally biased region" description="Basic and acidic residues" evidence="1">
    <location>
        <begin position="59"/>
        <end position="69"/>
    </location>
</feature>
<comment type="caution">
    <text evidence="2">The sequence shown here is derived from an EMBL/GenBank/DDBJ whole genome shotgun (WGS) entry which is preliminary data.</text>
</comment>
<feature type="compositionally biased region" description="Basic residues" evidence="1">
    <location>
        <begin position="99"/>
        <end position="110"/>
    </location>
</feature>